<reference evidence="1 2" key="1">
    <citation type="submission" date="2019-03" db="EMBL/GenBank/DDBJ databases">
        <title>Genomic features of bacteria from cold environments.</title>
        <authorList>
            <person name="Shen L."/>
        </authorList>
    </citation>
    <scope>NUCLEOTIDE SEQUENCE [LARGE SCALE GENOMIC DNA]</scope>
    <source>
        <strain evidence="2">T3246-1</strain>
    </source>
</reference>
<gene>
    <name evidence="1" type="ORF">EXU48_12220</name>
</gene>
<dbReference type="Pfam" id="PF13450">
    <property type="entry name" value="NAD_binding_8"/>
    <property type="match status" value="1"/>
</dbReference>
<evidence type="ECO:0000313" key="2">
    <source>
        <dbReference type="Proteomes" id="UP000504882"/>
    </source>
</evidence>
<dbReference type="PANTHER" id="PTHR10668">
    <property type="entry name" value="PHYTOENE DEHYDROGENASE"/>
    <property type="match status" value="1"/>
</dbReference>
<accession>A0ABY2E3J4</accession>
<dbReference type="InterPro" id="IPR036188">
    <property type="entry name" value="FAD/NAD-bd_sf"/>
</dbReference>
<keyword evidence="2" id="KW-1185">Reference proteome</keyword>
<dbReference type="EMBL" id="SMNA01000005">
    <property type="protein sequence ID" value="TDE94196.1"/>
    <property type="molecule type" value="Genomic_DNA"/>
</dbReference>
<organism evidence="1 2">
    <name type="scientific">Occultella glacieicola</name>
    <dbReference type="NCBI Taxonomy" id="2518684"/>
    <lineage>
        <taxon>Bacteria</taxon>
        <taxon>Bacillati</taxon>
        <taxon>Actinomycetota</taxon>
        <taxon>Actinomycetes</taxon>
        <taxon>Micrococcales</taxon>
        <taxon>Ruaniaceae</taxon>
        <taxon>Occultella</taxon>
    </lineage>
</organism>
<comment type="caution">
    <text evidence="1">The sequence shown here is derived from an EMBL/GenBank/DDBJ whole genome shotgun (WGS) entry which is preliminary data.</text>
</comment>
<evidence type="ECO:0000313" key="1">
    <source>
        <dbReference type="EMBL" id="TDE94196.1"/>
    </source>
</evidence>
<dbReference type="Proteomes" id="UP000504882">
    <property type="component" value="Unassembled WGS sequence"/>
</dbReference>
<dbReference type="SUPFAM" id="SSF51905">
    <property type="entry name" value="FAD/NAD(P)-binding domain"/>
    <property type="match status" value="1"/>
</dbReference>
<name>A0ABY2E3J4_9MICO</name>
<sequence length="497" mass="50906">MAGMRAVTDAVVVGSGPNGLAAAVTLARAGLEVTVFEAEETVGGGARTLELGLAPGVEHDICSAVHPLALASPFFAEFDLAARGVDLRVPDVAYAQPMADGPAGIAYRSLGRTAAELGPDGAAWFGLFGPLVENAPMLTELALGDRRSLPAGLLTPTGLGAAVAAASRLFEQGTRAWSARFQGEVAPALFTGVAAHSITTLPSLAGAGTAIMLATLAHASGWPIPVGGSGAIVAALRADLEAHGGRIRTGHPIRAWRELPRARAYLFDTTPATLLEIWGERMAPGVRAALGRFRYGDAAAKVDYVLSGPVPWADPRVGQASTVHVGGTREEMAHAEDLVADGVHAATPLVLFSDPTVADPGRDVAGLRPGWAYTHVPTGSTVDVTGIVTAQIERFAPGFTDVVVSSRCVPAAQMAEHNRNYLGGDIAAGAVSTWGMVARPRPTTDPFAAGIPGVYLCSASVPPGPGVHGMGGHHAARRALAQRFDLPAPSLAPDPAP</sequence>
<dbReference type="Gene3D" id="3.50.50.60">
    <property type="entry name" value="FAD/NAD(P)-binding domain"/>
    <property type="match status" value="1"/>
</dbReference>
<proteinExistence type="predicted"/>
<dbReference type="PANTHER" id="PTHR10668:SF105">
    <property type="entry name" value="DEHYDROGENASE-RELATED"/>
    <property type="match status" value="1"/>
</dbReference>
<protein>
    <submittedName>
        <fullName evidence="1">NAD(P)/FAD-dependent oxidoreductase</fullName>
    </submittedName>
</protein>
<dbReference type="PRINTS" id="PR00411">
    <property type="entry name" value="PNDRDTASEI"/>
</dbReference>